<evidence type="ECO:0000256" key="1">
    <source>
        <dbReference type="ARBA" id="ARBA00004571"/>
    </source>
</evidence>
<proteinExistence type="inferred from homology"/>
<accession>A0A939DEY4</accession>
<evidence type="ECO:0000256" key="7">
    <source>
        <dbReference type="ARBA" id="ARBA00023077"/>
    </source>
</evidence>
<dbReference type="Gene3D" id="2.40.170.20">
    <property type="entry name" value="TonB-dependent receptor, beta-barrel domain"/>
    <property type="match status" value="1"/>
</dbReference>
<keyword evidence="9 10" id="KW-0998">Cell outer membrane</keyword>
<evidence type="ECO:0000256" key="11">
    <source>
        <dbReference type="PROSITE-ProRule" id="PRU10143"/>
    </source>
</evidence>
<dbReference type="InterPro" id="IPR039426">
    <property type="entry name" value="TonB-dep_rcpt-like"/>
</dbReference>
<reference evidence="17" key="1">
    <citation type="submission" date="2021-02" db="EMBL/GenBank/DDBJ databases">
        <title>PHA producing bacteria isolated from coastal sediment in Guangdong, Shenzhen.</title>
        <authorList>
            <person name="Zheng W."/>
            <person name="Yu S."/>
            <person name="Huang Y."/>
        </authorList>
    </citation>
    <scope>NUCLEOTIDE SEQUENCE</scope>
    <source>
        <strain evidence="17">TN14-10</strain>
    </source>
</reference>
<keyword evidence="8 10" id="KW-0472">Membrane</keyword>
<evidence type="ECO:0000259" key="15">
    <source>
        <dbReference type="Pfam" id="PF00593"/>
    </source>
</evidence>
<keyword evidence="5 14" id="KW-0732">Signal</keyword>
<sequence length="642" mass="70823">MKPTSATLFSVAALPVLTMAAQAAEIDYSRLETIVVTASRHETRLLDAPASISVVTGEELRMRNADDLADALSSEVGLNINSVGQTRQGISIRGMPVEHTLYLIDGRRISSSNSVVAHSDYELSWLPDSAIERVEVVRGPMSSLYGADALGGVINVITRKPGTEFIAELNSTATRLEGSAGGDSNKTSIYLSGPLAGETLGFNLSAQTFNRDNLEDIDNPGSSEIEERDSKAAKGTLYWSPAEGHDLNASYGFNDDERDRDVATSRSSYRSSDEIDRRQASLSYRGQWEQSHAVVNAYYSELEVVNQRTNGVEATRPRTITDEVVDGHWATKIGSQHLLTLGGQIREETLEDTLVSANAEASATHKGLFVQDEWKPTEALQLVAGVGVDNHEEYGSEFNPRLYAVYDLTAAWALKGGYGEGFRAPSLTELSPGYEVLAAGGRFWVDGNPDLEPERSSSYELGLDYNNTHWFASLRVFENQLEDLVQSVCYTNCGQRGIERRAYQNLAESNILGAEISLQGDLVESLSFAVNYTYLDTEDEETGEDLQDRPEYMTRLNLNWRPLANTQVRWRSELNGKQYAGGGEYMPSYDLHHLDVAVDVGRYLTLYLGVENIFDERLADESDLYSLAEPGREFRLGFTAAL</sequence>
<protein>
    <submittedName>
        <fullName evidence="17">TonB-dependent receptor</fullName>
    </submittedName>
</protein>
<keyword evidence="18" id="KW-1185">Reference proteome</keyword>
<dbReference type="PROSITE" id="PS00430">
    <property type="entry name" value="TONB_DEPENDENT_REC_1"/>
    <property type="match status" value="1"/>
</dbReference>
<dbReference type="RefSeq" id="WP_206560394.1">
    <property type="nucleotide sequence ID" value="NZ_JAFKCZ010000006.1"/>
</dbReference>
<evidence type="ECO:0000256" key="8">
    <source>
        <dbReference type="ARBA" id="ARBA00023136"/>
    </source>
</evidence>
<keyword evidence="17" id="KW-0675">Receptor</keyword>
<feature type="domain" description="TonB-dependent receptor plug" evidence="16">
    <location>
        <begin position="45"/>
        <end position="153"/>
    </location>
</feature>
<keyword evidence="6" id="KW-0406">Ion transport</keyword>
<evidence type="ECO:0000256" key="6">
    <source>
        <dbReference type="ARBA" id="ARBA00023065"/>
    </source>
</evidence>
<dbReference type="InterPro" id="IPR010916">
    <property type="entry name" value="TonB_box_CS"/>
</dbReference>
<evidence type="ECO:0000256" key="14">
    <source>
        <dbReference type="SAM" id="SignalP"/>
    </source>
</evidence>
<feature type="chain" id="PRO_5037358411" evidence="14">
    <location>
        <begin position="24"/>
        <end position="642"/>
    </location>
</feature>
<dbReference type="GO" id="GO:0044718">
    <property type="term" value="P:siderophore transmembrane transport"/>
    <property type="evidence" value="ECO:0007669"/>
    <property type="project" value="TreeGrafter"/>
</dbReference>
<name>A0A939DEY4_9GAMM</name>
<dbReference type="InterPro" id="IPR036942">
    <property type="entry name" value="Beta-barrel_TonB_sf"/>
</dbReference>
<dbReference type="EMBL" id="JAFKCZ010000006">
    <property type="protein sequence ID" value="MBN7796956.1"/>
    <property type="molecule type" value="Genomic_DNA"/>
</dbReference>
<feature type="domain" description="TonB-dependent receptor-like beta-barrel" evidence="15">
    <location>
        <begin position="236"/>
        <end position="613"/>
    </location>
</feature>
<evidence type="ECO:0000256" key="12">
    <source>
        <dbReference type="RuleBase" id="RU003357"/>
    </source>
</evidence>
<dbReference type="PROSITE" id="PS52016">
    <property type="entry name" value="TONB_DEPENDENT_REC_3"/>
    <property type="match status" value="1"/>
</dbReference>
<gene>
    <name evidence="17" type="ORF">JYP50_10155</name>
</gene>
<evidence type="ECO:0000256" key="4">
    <source>
        <dbReference type="ARBA" id="ARBA00022692"/>
    </source>
</evidence>
<evidence type="ECO:0000256" key="10">
    <source>
        <dbReference type="PROSITE-ProRule" id="PRU01360"/>
    </source>
</evidence>
<feature type="region of interest" description="Disordered" evidence="13">
    <location>
        <begin position="249"/>
        <end position="271"/>
    </location>
</feature>
<evidence type="ECO:0000256" key="13">
    <source>
        <dbReference type="SAM" id="MobiDB-lite"/>
    </source>
</evidence>
<evidence type="ECO:0000256" key="2">
    <source>
        <dbReference type="ARBA" id="ARBA00022448"/>
    </source>
</evidence>
<dbReference type="SUPFAM" id="SSF56935">
    <property type="entry name" value="Porins"/>
    <property type="match status" value="1"/>
</dbReference>
<dbReference type="InterPro" id="IPR012910">
    <property type="entry name" value="Plug_dom"/>
</dbReference>
<evidence type="ECO:0000256" key="9">
    <source>
        <dbReference type="ARBA" id="ARBA00023237"/>
    </source>
</evidence>
<dbReference type="GO" id="GO:0015344">
    <property type="term" value="F:siderophore uptake transmembrane transporter activity"/>
    <property type="evidence" value="ECO:0007669"/>
    <property type="project" value="TreeGrafter"/>
</dbReference>
<comment type="subcellular location">
    <subcellularLocation>
        <location evidence="1 10">Cell outer membrane</location>
        <topology evidence="1 10">Multi-pass membrane protein</topology>
    </subcellularLocation>
</comment>
<comment type="caution">
    <text evidence="17">The sequence shown here is derived from an EMBL/GenBank/DDBJ whole genome shotgun (WGS) entry which is preliminary data.</text>
</comment>
<dbReference type="PANTHER" id="PTHR30069:SF53">
    <property type="entry name" value="COLICIN I RECEPTOR-RELATED"/>
    <property type="match status" value="1"/>
</dbReference>
<feature type="short sequence motif" description="TonB box" evidence="11">
    <location>
        <begin position="33"/>
        <end position="39"/>
    </location>
</feature>
<organism evidence="17 18">
    <name type="scientific">Parahaliea mediterranea</name>
    <dbReference type="NCBI Taxonomy" id="651086"/>
    <lineage>
        <taxon>Bacteria</taxon>
        <taxon>Pseudomonadati</taxon>
        <taxon>Pseudomonadota</taxon>
        <taxon>Gammaproteobacteria</taxon>
        <taxon>Cellvibrionales</taxon>
        <taxon>Halieaceae</taxon>
        <taxon>Parahaliea</taxon>
    </lineage>
</organism>
<keyword evidence="3 10" id="KW-1134">Transmembrane beta strand</keyword>
<dbReference type="Pfam" id="PF00593">
    <property type="entry name" value="TonB_dep_Rec_b-barrel"/>
    <property type="match status" value="1"/>
</dbReference>
<evidence type="ECO:0000259" key="16">
    <source>
        <dbReference type="Pfam" id="PF07715"/>
    </source>
</evidence>
<dbReference type="Pfam" id="PF07715">
    <property type="entry name" value="Plug"/>
    <property type="match status" value="1"/>
</dbReference>
<dbReference type="InterPro" id="IPR000531">
    <property type="entry name" value="Beta-barrel_TonB"/>
</dbReference>
<evidence type="ECO:0000313" key="18">
    <source>
        <dbReference type="Proteomes" id="UP000664303"/>
    </source>
</evidence>
<evidence type="ECO:0000256" key="3">
    <source>
        <dbReference type="ARBA" id="ARBA00022452"/>
    </source>
</evidence>
<dbReference type="AlphaFoldDB" id="A0A939DEY4"/>
<dbReference type="PANTHER" id="PTHR30069">
    <property type="entry name" value="TONB-DEPENDENT OUTER MEMBRANE RECEPTOR"/>
    <property type="match status" value="1"/>
</dbReference>
<dbReference type="GO" id="GO:0009279">
    <property type="term" value="C:cell outer membrane"/>
    <property type="evidence" value="ECO:0007669"/>
    <property type="project" value="UniProtKB-SubCell"/>
</dbReference>
<feature type="region of interest" description="Disordered" evidence="13">
    <location>
        <begin position="213"/>
        <end position="232"/>
    </location>
</feature>
<dbReference type="Proteomes" id="UP000664303">
    <property type="component" value="Unassembled WGS sequence"/>
</dbReference>
<evidence type="ECO:0000256" key="5">
    <source>
        <dbReference type="ARBA" id="ARBA00022729"/>
    </source>
</evidence>
<feature type="signal peptide" evidence="14">
    <location>
        <begin position="1"/>
        <end position="23"/>
    </location>
</feature>
<dbReference type="CDD" id="cd01347">
    <property type="entry name" value="ligand_gated_channel"/>
    <property type="match status" value="1"/>
</dbReference>
<keyword evidence="4 10" id="KW-0812">Transmembrane</keyword>
<evidence type="ECO:0000313" key="17">
    <source>
        <dbReference type="EMBL" id="MBN7796956.1"/>
    </source>
</evidence>
<keyword evidence="7 11" id="KW-0798">TonB box</keyword>
<keyword evidence="2 10" id="KW-0813">Transport</keyword>
<comment type="similarity">
    <text evidence="10 12">Belongs to the TonB-dependent receptor family.</text>
</comment>
<dbReference type="Gene3D" id="2.170.130.10">
    <property type="entry name" value="TonB-dependent receptor, plug domain"/>
    <property type="match status" value="1"/>
</dbReference>
<dbReference type="InterPro" id="IPR037066">
    <property type="entry name" value="Plug_dom_sf"/>
</dbReference>